<proteinExistence type="predicted"/>
<dbReference type="InterPro" id="IPR043597">
    <property type="entry name" value="TPH_dom"/>
</dbReference>
<reference evidence="5 6" key="1">
    <citation type="journal article" date="2021" name="Elife">
        <title>Chloroplast acquisition without the gene transfer in kleptoplastic sea slugs, Plakobranchus ocellatus.</title>
        <authorList>
            <person name="Maeda T."/>
            <person name="Takahashi S."/>
            <person name="Yoshida T."/>
            <person name="Shimamura S."/>
            <person name="Takaki Y."/>
            <person name="Nagai Y."/>
            <person name="Toyoda A."/>
            <person name="Suzuki Y."/>
            <person name="Arimoto A."/>
            <person name="Ishii H."/>
            <person name="Satoh N."/>
            <person name="Nishiyama T."/>
            <person name="Hasebe M."/>
            <person name="Maruyama T."/>
            <person name="Minagawa J."/>
            <person name="Obokata J."/>
            <person name="Shigenobu S."/>
        </authorList>
    </citation>
    <scope>NUCLEOTIDE SEQUENCE [LARGE SCALE GENOMIC DNA]</scope>
</reference>
<feature type="coiled-coil region" evidence="2">
    <location>
        <begin position="434"/>
        <end position="467"/>
    </location>
</feature>
<feature type="compositionally biased region" description="Gly residues" evidence="3">
    <location>
        <begin position="499"/>
        <end position="511"/>
    </location>
</feature>
<gene>
    <name evidence="5" type="ORF">PoB_006347900</name>
</gene>
<evidence type="ECO:0000313" key="6">
    <source>
        <dbReference type="Proteomes" id="UP000735302"/>
    </source>
</evidence>
<feature type="compositionally biased region" description="Basic and acidic residues" evidence="3">
    <location>
        <begin position="529"/>
        <end position="538"/>
    </location>
</feature>
<evidence type="ECO:0000256" key="3">
    <source>
        <dbReference type="SAM" id="MobiDB-lite"/>
    </source>
</evidence>
<dbReference type="InterPro" id="IPR039986">
    <property type="entry name" value="CFAP210"/>
</dbReference>
<feature type="coiled-coil region" evidence="2">
    <location>
        <begin position="59"/>
        <end position="138"/>
    </location>
</feature>
<dbReference type="Proteomes" id="UP000735302">
    <property type="component" value="Unassembled WGS sequence"/>
</dbReference>
<evidence type="ECO:0000259" key="4">
    <source>
        <dbReference type="Pfam" id="PF13868"/>
    </source>
</evidence>
<dbReference type="PANTHER" id="PTHR28663">
    <property type="entry name" value="COILED-COIL DOMAIN-CONTAINING PROTEIN 173"/>
    <property type="match status" value="1"/>
</dbReference>
<name>A0AAV4CYI9_9GAST</name>
<keyword evidence="6" id="KW-1185">Reference proteome</keyword>
<feature type="domain" description="Trichohyalin-plectin-homology" evidence="4">
    <location>
        <begin position="141"/>
        <end position="479"/>
    </location>
</feature>
<dbReference type="GO" id="GO:0005879">
    <property type="term" value="C:axonemal microtubule"/>
    <property type="evidence" value="ECO:0007669"/>
    <property type="project" value="TreeGrafter"/>
</dbReference>
<feature type="region of interest" description="Disordered" evidence="3">
    <location>
        <begin position="499"/>
        <end position="555"/>
    </location>
</feature>
<evidence type="ECO:0000313" key="5">
    <source>
        <dbReference type="EMBL" id="GFO36974.1"/>
    </source>
</evidence>
<feature type="region of interest" description="Disordered" evidence="3">
    <location>
        <begin position="338"/>
        <end position="365"/>
    </location>
</feature>
<dbReference type="EMBL" id="BLXT01007159">
    <property type="protein sequence ID" value="GFO36974.1"/>
    <property type="molecule type" value="Genomic_DNA"/>
</dbReference>
<evidence type="ECO:0000256" key="1">
    <source>
        <dbReference type="ARBA" id="ARBA00023054"/>
    </source>
</evidence>
<feature type="compositionally biased region" description="Polar residues" evidence="3">
    <location>
        <begin position="539"/>
        <end position="548"/>
    </location>
</feature>
<accession>A0AAV4CYI9</accession>
<comment type="caution">
    <text evidence="5">The sequence shown here is derived from an EMBL/GenBank/DDBJ whole genome shotgun (WGS) entry which is preliminary data.</text>
</comment>
<dbReference type="Pfam" id="PF13868">
    <property type="entry name" value="TPH"/>
    <property type="match status" value="1"/>
</dbReference>
<dbReference type="AlphaFoldDB" id="A0AAV4CYI9"/>
<keyword evidence="1 2" id="KW-0175">Coiled coil</keyword>
<dbReference type="PANTHER" id="PTHR28663:SF1">
    <property type="entry name" value="CILIA- AND FLAGELLA- ASSOCIATED PROTEIN 210"/>
    <property type="match status" value="1"/>
</dbReference>
<evidence type="ECO:0000256" key="2">
    <source>
        <dbReference type="SAM" id="Coils"/>
    </source>
</evidence>
<feature type="region of interest" description="Disordered" evidence="3">
    <location>
        <begin position="1"/>
        <end position="34"/>
    </location>
</feature>
<organism evidence="5 6">
    <name type="scientific">Plakobranchus ocellatus</name>
    <dbReference type="NCBI Taxonomy" id="259542"/>
    <lineage>
        <taxon>Eukaryota</taxon>
        <taxon>Metazoa</taxon>
        <taxon>Spiralia</taxon>
        <taxon>Lophotrochozoa</taxon>
        <taxon>Mollusca</taxon>
        <taxon>Gastropoda</taxon>
        <taxon>Heterobranchia</taxon>
        <taxon>Euthyneura</taxon>
        <taxon>Panpulmonata</taxon>
        <taxon>Sacoglossa</taxon>
        <taxon>Placobranchoidea</taxon>
        <taxon>Plakobranchidae</taxon>
        <taxon>Plakobranchus</taxon>
    </lineage>
</organism>
<protein>
    <submittedName>
        <fullName evidence="5">Coiled-coil domain-containing protein 173-like</fullName>
    </submittedName>
</protein>
<sequence>MATVMHGRRKGQPRDGKPLTFDPNQSKGGMMLPDGTDLRQVTVLSKQDWQRIECELNRKKIQDEMVRKIREEREEQKRKSKEIIKNWGNTIAGQRQRKLEARRIREEKEEEERKVIDLEEAKFQAQQRKEAIEKAKTQQYYQTDRVKAFHSALTLTEVLKEREAQVELKRLKEQAIGDQDKEYMKIDQEMLDRSIQADQQKARLRIEAAKKTAEFQTAQIDEHLKIHDKTKQEDYQEGEELKKLAVQFQIEKERLESIRKDERKTLMKENMQQIHDVEKMKILQQRQDEEEDEECRVFAAAKRKMMKLRAQKEQDIHNEKQRQLEKIREKLAAQMKQKISDEEDRIRRATEETEKKRIEEEKSKEEKLLKDIKEQAQHRNRQLKEREDKLKKEKREELEMLEMRRAADQLFRQNEVEKTVCRRQEADQLKNFHIDQYNERVNKEEEAKRAQLALDKANVELIEKEEAQFQEYARKVIDHCKEGGRNVYPLEKAAKEGAGGGLGPTFPGKGGIRPSYMVSDKSGVQMPHYQRDSTDDTKLQVNGKNPSKNRLGFVW</sequence>
<feature type="compositionally biased region" description="Basic residues" evidence="3">
    <location>
        <begin position="1"/>
        <end position="11"/>
    </location>
</feature>